<dbReference type="Proteomes" id="UP000722750">
    <property type="component" value="Unassembled WGS sequence"/>
</dbReference>
<sequence>MDLDQRDIEKGALPGILPRFYPNSIPYLSELNDYRMYAEVWSNKKSKENAKRMEIGHAGYMQTLEFGERNQKRQSDKVRFDYFEVSTNSIMNSSYSQRVLLMHIYGEEAFSERMQLLYKVERKYIRCLFEDPAIFERNRSMSNTISRLCVAWPFFETIVFDFAGTLEDYCDACLFGTLINEKEEKVERNEKATEDQTEDEGWLDGPGIDSYI</sequence>
<feature type="region of interest" description="Disordered" evidence="1">
    <location>
        <begin position="186"/>
        <end position="212"/>
    </location>
</feature>
<protein>
    <submittedName>
        <fullName evidence="2">Uncharacterized protein</fullName>
    </submittedName>
</protein>
<evidence type="ECO:0000256" key="1">
    <source>
        <dbReference type="SAM" id="MobiDB-lite"/>
    </source>
</evidence>
<organism evidence="2 3">
    <name type="scientific">Candidatus Scalindua arabica</name>
    <dbReference type="NCBI Taxonomy" id="1127984"/>
    <lineage>
        <taxon>Bacteria</taxon>
        <taxon>Pseudomonadati</taxon>
        <taxon>Planctomycetota</taxon>
        <taxon>Candidatus Brocadiia</taxon>
        <taxon>Candidatus Brocadiales</taxon>
        <taxon>Candidatus Scalinduaceae</taxon>
        <taxon>Candidatus Scalindua</taxon>
    </lineage>
</organism>
<dbReference type="EMBL" id="JAANXD010000017">
    <property type="protein sequence ID" value="MBS1257262.1"/>
    <property type="molecule type" value="Genomic_DNA"/>
</dbReference>
<evidence type="ECO:0000313" key="3">
    <source>
        <dbReference type="Proteomes" id="UP000722750"/>
    </source>
</evidence>
<evidence type="ECO:0000313" key="2">
    <source>
        <dbReference type="EMBL" id="MBS1257262.1"/>
    </source>
</evidence>
<proteinExistence type="predicted"/>
<accession>A0A941VYV4</accession>
<comment type="caution">
    <text evidence="2">The sequence shown here is derived from an EMBL/GenBank/DDBJ whole genome shotgun (WGS) entry which is preliminary data.</text>
</comment>
<dbReference type="AlphaFoldDB" id="A0A941VYV4"/>
<name>A0A941VYV4_9BACT</name>
<gene>
    <name evidence="2" type="ORF">MAG551_00299</name>
</gene>
<reference evidence="2" key="1">
    <citation type="journal article" date="2021" name="ISME J.">
        <title>Fine-scale metabolic discontinuity in a stratified prokaryote microbiome of a Red Sea deep halocline.</title>
        <authorList>
            <person name="Michoud G."/>
            <person name="Ngugi D.K."/>
            <person name="Barozzi A."/>
            <person name="Merlino G."/>
            <person name="Calleja M.L."/>
            <person name="Delgado-Huertas A."/>
            <person name="Moran X.A.G."/>
            <person name="Daffonchio D."/>
        </authorList>
    </citation>
    <scope>NUCLEOTIDE SEQUENCE</scope>
    <source>
        <strain evidence="2">SuakinDeep_MAG55_1</strain>
    </source>
</reference>